<dbReference type="GO" id="GO:0004190">
    <property type="term" value="F:aspartic-type endopeptidase activity"/>
    <property type="evidence" value="ECO:0007669"/>
    <property type="project" value="UniProtKB-KW"/>
</dbReference>
<dbReference type="CDD" id="cd05476">
    <property type="entry name" value="pepsin_A_like_plant"/>
    <property type="match status" value="1"/>
</dbReference>
<dbReference type="Gene3D" id="3.90.25.10">
    <property type="entry name" value="UDP-galactose 4-epimerase, domain 1"/>
    <property type="match status" value="1"/>
</dbReference>
<comment type="caution">
    <text evidence="3">The sequence shown here is derived from an EMBL/GenBank/DDBJ whole genome shotgun (WGS) entry which is preliminary data.</text>
</comment>
<proteinExistence type="predicted"/>
<dbReference type="Proteomes" id="UP000712600">
    <property type="component" value="Unassembled WGS sequence"/>
</dbReference>
<dbReference type="GO" id="GO:0005743">
    <property type="term" value="C:mitochondrial inner membrane"/>
    <property type="evidence" value="ECO:0007669"/>
    <property type="project" value="TreeGrafter"/>
</dbReference>
<dbReference type="InterPro" id="IPR032799">
    <property type="entry name" value="TAXi_C"/>
</dbReference>
<dbReference type="PANTHER" id="PTHR28106:SF1">
    <property type="entry name" value="MITOCHONDRIAL ATPASE COMPLEX SUBUNIT ATP10"/>
    <property type="match status" value="1"/>
</dbReference>
<dbReference type="SUPFAM" id="SSF51735">
    <property type="entry name" value="NAD(P)-binding Rossmann-fold domains"/>
    <property type="match status" value="1"/>
</dbReference>
<sequence length="881" mass="97255">MAPLVACHSSTTPSSGSITMAFNGTAASSGSGVCCWHFVEQMYIQRLCNNRLDVPLLKFLWPEFGNKKAIEDERARLNDEMNRGYFADMKEFKEHGGKIADANKTVIPALSAVKFPELAVTLSNGKVLKLPISCSSGEVNEESLAVPKVSLVCLSFRASSQVCVALTGVLLVEGMISSWSKPFLESFGDRKDLQVFEVSFIDKWLLGLAPIKKLLLRVLQKQKNNESSVLQRQVVYSFGDHYHFRKETKILNLLTGYILLLDKSGRIRWQGFGTATPEEFGNKKAIEDERARLNDEMNRGYFADMKEFKEHGGKIADANKTVIPALSAVKFPELAVTLSNGKVLKLPISCSSGEVNEESLAVPRVSLVCLSFRASSQGMISSWSKPFLESFGDRKDLQVFEVSFIDKWLLGLAPIKKLLLRVLQKPKSNENSVLQRQVVYSFGDHYHFRKETKILNLLTGYILLLDKSGRIRWQGFGTATPEEIQLSFFDPGASSSSSMVSCSDRRCYSNFQTESGCSPNNLCSYSFKYGDGSGTSGYYISDFMSFDTVITRTLAINSSAPFVFGCSNLQTGDLQRPRRAVDGIFGLGQGRLSVISQLATQGLAPRVFSHCLKGDKSGGGVMVLGQIKRPDTVYTPLVPSQPHYNVNLQSIAVNNQILPIDPSVFTIATGDGTIIDTGTTLAYLPDEAYVPFVQAISSAVSQYGRAVTYESYQCFDITSGAVDVFPEVSLNFAGGASMVLTPRGYLQMFSSRTFIYIKDAIEAVLLMIENPERANGHIFNVGNPNNEVTVRQLAEMMTQVYSKVSGETAIESPTVDVSSKEFYGEGYDDSDKRIPDMTIINRQLGWNPKTSLWDLLESTLTYQHRTYAEAVKKATSKPVAS</sequence>
<evidence type="ECO:0000313" key="4">
    <source>
        <dbReference type="Proteomes" id="UP000712600"/>
    </source>
</evidence>
<dbReference type="GO" id="GO:0006508">
    <property type="term" value="P:proteolysis"/>
    <property type="evidence" value="ECO:0007669"/>
    <property type="project" value="UniProtKB-KW"/>
</dbReference>
<dbReference type="SUPFAM" id="SSF50630">
    <property type="entry name" value="Acid proteases"/>
    <property type="match status" value="1"/>
</dbReference>
<name>A0A8S9RM55_BRACR</name>
<dbReference type="Gene3D" id="2.40.70.10">
    <property type="entry name" value="Acid Proteases"/>
    <property type="match status" value="2"/>
</dbReference>
<dbReference type="EMBL" id="QGKX02000095">
    <property type="protein sequence ID" value="KAF3573327.1"/>
    <property type="molecule type" value="Genomic_DNA"/>
</dbReference>
<keyword evidence="1" id="KW-0378">Hydrolase</keyword>
<dbReference type="InterPro" id="IPR021109">
    <property type="entry name" value="Peptidase_aspartic_dom_sf"/>
</dbReference>
<dbReference type="PROSITE" id="PS51767">
    <property type="entry name" value="PEPTIDASE_A1"/>
    <property type="match status" value="1"/>
</dbReference>
<evidence type="ECO:0000256" key="1">
    <source>
        <dbReference type="ARBA" id="ARBA00022670"/>
    </source>
</evidence>
<keyword evidence="1" id="KW-0645">Protease</keyword>
<organism evidence="3 4">
    <name type="scientific">Brassica cretica</name>
    <name type="common">Mustard</name>
    <dbReference type="NCBI Taxonomy" id="69181"/>
    <lineage>
        <taxon>Eukaryota</taxon>
        <taxon>Viridiplantae</taxon>
        <taxon>Streptophyta</taxon>
        <taxon>Embryophyta</taxon>
        <taxon>Tracheophyta</taxon>
        <taxon>Spermatophyta</taxon>
        <taxon>Magnoliopsida</taxon>
        <taxon>eudicotyledons</taxon>
        <taxon>Gunneridae</taxon>
        <taxon>Pentapetalae</taxon>
        <taxon>rosids</taxon>
        <taxon>malvids</taxon>
        <taxon>Brassicales</taxon>
        <taxon>Brassicaceae</taxon>
        <taxon>Brassiceae</taxon>
        <taxon>Brassica</taxon>
    </lineage>
</organism>
<evidence type="ECO:0000259" key="2">
    <source>
        <dbReference type="PROSITE" id="PS51767"/>
    </source>
</evidence>
<dbReference type="InterPro" id="IPR034161">
    <property type="entry name" value="Pepsin-like_plant"/>
</dbReference>
<dbReference type="AlphaFoldDB" id="A0A8S9RM55"/>
<dbReference type="PANTHER" id="PTHR28106">
    <property type="entry name" value="MITOCHONDRIAL ATPASE COMPLEX SUBUNIT ATP10"/>
    <property type="match status" value="1"/>
</dbReference>
<dbReference type="InterPro" id="IPR007849">
    <property type="entry name" value="ATP10"/>
</dbReference>
<reference evidence="3" key="1">
    <citation type="submission" date="2019-12" db="EMBL/GenBank/DDBJ databases">
        <title>Genome sequencing and annotation of Brassica cretica.</title>
        <authorList>
            <person name="Studholme D.J."/>
            <person name="Sarris P."/>
        </authorList>
    </citation>
    <scope>NUCLEOTIDE SEQUENCE</scope>
    <source>
        <strain evidence="3">PFS-109/04</strain>
        <tissue evidence="3">Leaf</tissue>
    </source>
</reference>
<dbReference type="InterPro" id="IPR033121">
    <property type="entry name" value="PEPTIDASE_A1"/>
</dbReference>
<dbReference type="Pfam" id="PF14541">
    <property type="entry name" value="TAXi_C"/>
    <property type="match status" value="1"/>
</dbReference>
<feature type="domain" description="Peptidase A1" evidence="2">
    <location>
        <begin position="448"/>
        <end position="791"/>
    </location>
</feature>
<protein>
    <recommendedName>
        <fullName evidence="2">Peptidase A1 domain-containing protein</fullName>
    </recommendedName>
</protein>
<dbReference type="GO" id="GO:0033615">
    <property type="term" value="P:mitochondrial proton-transporting ATP synthase complex assembly"/>
    <property type="evidence" value="ECO:0007669"/>
    <property type="project" value="TreeGrafter"/>
</dbReference>
<dbReference type="InterPro" id="IPR036291">
    <property type="entry name" value="NAD(P)-bd_dom_sf"/>
</dbReference>
<accession>A0A8S9RM55</accession>
<dbReference type="Pfam" id="PF05176">
    <property type="entry name" value="ATP-synt_10"/>
    <property type="match status" value="1"/>
</dbReference>
<gene>
    <name evidence="3" type="ORF">F2Q69_00063672</name>
</gene>
<evidence type="ECO:0000313" key="3">
    <source>
        <dbReference type="EMBL" id="KAF3573327.1"/>
    </source>
</evidence>